<keyword evidence="6" id="KW-0067">ATP-binding</keyword>
<dbReference type="InterPro" id="IPR036640">
    <property type="entry name" value="ABC1_TM_sf"/>
</dbReference>
<evidence type="ECO:0000313" key="14">
    <source>
        <dbReference type="Proteomes" id="UP001189429"/>
    </source>
</evidence>
<feature type="region of interest" description="Disordered" evidence="9">
    <location>
        <begin position="198"/>
        <end position="219"/>
    </location>
</feature>
<evidence type="ECO:0000256" key="7">
    <source>
        <dbReference type="ARBA" id="ARBA00022989"/>
    </source>
</evidence>
<evidence type="ECO:0000259" key="11">
    <source>
        <dbReference type="PROSITE" id="PS50893"/>
    </source>
</evidence>
<evidence type="ECO:0000256" key="10">
    <source>
        <dbReference type="SAM" id="Phobius"/>
    </source>
</evidence>
<evidence type="ECO:0000259" key="12">
    <source>
        <dbReference type="PROSITE" id="PS50929"/>
    </source>
</evidence>
<dbReference type="PROSITE" id="PS00211">
    <property type="entry name" value="ABC_TRANSPORTER_1"/>
    <property type="match status" value="2"/>
</dbReference>
<evidence type="ECO:0000256" key="4">
    <source>
        <dbReference type="ARBA" id="ARBA00022692"/>
    </source>
</evidence>
<feature type="transmembrane region" description="Helical" evidence="10">
    <location>
        <begin position="785"/>
        <end position="808"/>
    </location>
</feature>
<comment type="similarity">
    <text evidence="2">Belongs to the ABC transporter superfamily. ABCC family. Conjugate transporter (TC 3.A.1.208) subfamily.</text>
</comment>
<dbReference type="InterPro" id="IPR003593">
    <property type="entry name" value="AAA+_ATPase"/>
</dbReference>
<organism evidence="13 14">
    <name type="scientific">Prorocentrum cordatum</name>
    <dbReference type="NCBI Taxonomy" id="2364126"/>
    <lineage>
        <taxon>Eukaryota</taxon>
        <taxon>Sar</taxon>
        <taxon>Alveolata</taxon>
        <taxon>Dinophyceae</taxon>
        <taxon>Prorocentrales</taxon>
        <taxon>Prorocentraceae</taxon>
        <taxon>Prorocentrum</taxon>
    </lineage>
</organism>
<feature type="transmembrane region" description="Helical" evidence="10">
    <location>
        <begin position="345"/>
        <end position="370"/>
    </location>
</feature>
<dbReference type="Proteomes" id="UP001189429">
    <property type="component" value="Unassembled WGS sequence"/>
</dbReference>
<feature type="domain" description="ABC transmembrane type-1" evidence="12">
    <location>
        <begin position="165"/>
        <end position="407"/>
    </location>
</feature>
<dbReference type="SMART" id="SM00382">
    <property type="entry name" value="AAA"/>
    <property type="match status" value="2"/>
</dbReference>
<dbReference type="Pfam" id="PF00664">
    <property type="entry name" value="ABC_membrane"/>
    <property type="match status" value="1"/>
</dbReference>
<evidence type="ECO:0000256" key="9">
    <source>
        <dbReference type="SAM" id="MobiDB-lite"/>
    </source>
</evidence>
<feature type="compositionally biased region" description="Basic and acidic residues" evidence="9">
    <location>
        <begin position="200"/>
        <end position="213"/>
    </location>
</feature>
<gene>
    <name evidence="13" type="ORF">PCOR1329_LOCUS64957</name>
</gene>
<dbReference type="SUPFAM" id="SSF90123">
    <property type="entry name" value="ABC transporter transmembrane region"/>
    <property type="match status" value="2"/>
</dbReference>
<sequence>MKGGMEHMMTSESLANEDEAWQSGFLSWVSLGWVDGLMGRYGKCWAAVLDGDEITQAAESHRVHYLALQQYWQEETDAHGSDGASLKRALFRLVGTKQAVAIFVSVTIQQVLQRLGMVVALGALLSILQELNRERATNPDKEQSYFGATVAVLCLVWAVPMVYRLFSVVATLLDAYCNCKCTTALAGLVFEKSMRLPVGSDDKSDKSGNHSESSETSDAVPHVVQVLNVDITEAWQGLCRDIVVVMVTPVMMVVLFALLVREAHSAAVLGVLYVVPVLILWVVLSIFAMTAARTSQEYQDSRLRSLVEAMVHIRVIKMLAWEELYFDRLNSFRGLELETTKRLTILYGCFKGLTFTVPCGILIATVVWILRGGGVVGALQLLMLQRILEGFLNSLQTFVGVIPKMLKLPNNFERIRTFLNQPERPHVGAMAPTVPRKVVDVPDTKQAPLVHLSGSFSFCQGGPATLHDLDVVVKEGALVGVVGAVASGKSALLQAMLGELYPVGGAVAEVPSAESGEVAYCAQVPWIFEGTLRENVLLNQPLSQERYHGALHSAGLGPDLQVLPDGDQVGIGTRGIRLSGGQKARVALARAAYKEGAKLVVVDDPVASVDRPTGNHIFKELIRGPAMAGKARVVALQPDSETLQQFDHLVLMEAGRVVEQGSPSQVMASEPFGRLLSSLQDSSSDSEGKLRAPTFSARGRRSTQGTTLDVVQRASGPQQDALRDQEVQDLIEWRSFLWWLREGGFFNLAFCLMCIITLRFCILRQSYILAVWIDNKAALLPVSDWSFVSALVYIVLFGAAMCVLDFYAGARTGVSAAKALHSRCLHTILRAPIDRFFDKQPVGRVINRLSADMKEIDDGLMSVLGTTFNFCTGAIMAQVFIMNMVPPLVALAAIPFYGCAAFLVYIYRGTAVPIIFHSKFSTSLAQDMQEAVMSSAASLRGNGMTSEFQKRYGNICTQTVRCNYLVSAAATSWLQSRMFLCMNMLTGVFALGGLWGGMPMGSLTVVISLSFSMIIDFENISLTFIALLHTLNALQRLTKYFDIEPEAPARMPDDPCVRTSRWLRREDMCKLELKRGAEAVCVLGYVDGAGALPGAAGEPPGQLALCSGRRPILTSVRGGPALAFVAGCGIRDLAPSLREADAPEECEGGYMIVGVNSARTAEAMAAELCDPPEVVFLDLWSARYGEGMSVTLQELSAGYCNEKSVLHNINVDIQPRAKVGFVGTTGCGKSTALLCCLRILEPRSGRIHIGDIDARNLGLKTLRSIVGLVPQDPTVFQGTVRYNVDPFGQFPDSCVRSALEAVQFMQFVQEGGLDTEITRDGANLSFGQKQLLSLARMVIKQPPVLLLDECTSALDPSTQEAVQRTLMTQFPMTTIIAVAHRVETILDFDHIVAFSCGSVVESGGVEDLLKIERGVFAGLVKASQRGLQRCE</sequence>
<evidence type="ECO:0000256" key="8">
    <source>
        <dbReference type="ARBA" id="ARBA00023136"/>
    </source>
</evidence>
<proteinExistence type="inferred from homology"/>
<dbReference type="InterPro" id="IPR011527">
    <property type="entry name" value="ABC1_TM_dom"/>
</dbReference>
<dbReference type="EMBL" id="CAUYUJ010018294">
    <property type="protein sequence ID" value="CAK0882437.1"/>
    <property type="molecule type" value="Genomic_DNA"/>
</dbReference>
<comment type="caution">
    <text evidence="13">The sequence shown here is derived from an EMBL/GenBank/DDBJ whole genome shotgun (WGS) entry which is preliminary data.</text>
</comment>
<dbReference type="InterPro" id="IPR017871">
    <property type="entry name" value="ABC_transporter-like_CS"/>
</dbReference>
<feature type="domain" description="ABC transmembrane type-1" evidence="12">
    <location>
        <begin position="765"/>
        <end position="1029"/>
    </location>
</feature>
<evidence type="ECO:0000313" key="13">
    <source>
        <dbReference type="EMBL" id="CAK0882437.1"/>
    </source>
</evidence>
<feature type="transmembrane region" description="Helical" evidence="10">
    <location>
        <begin position="145"/>
        <end position="166"/>
    </location>
</feature>
<keyword evidence="3" id="KW-0813">Transport</keyword>
<feature type="transmembrane region" description="Helical" evidence="10">
    <location>
        <begin position="242"/>
        <end position="260"/>
    </location>
</feature>
<dbReference type="Gene3D" id="1.20.1560.10">
    <property type="entry name" value="ABC transporter type 1, transmembrane domain"/>
    <property type="match status" value="2"/>
</dbReference>
<dbReference type="Gene3D" id="3.40.50.300">
    <property type="entry name" value="P-loop containing nucleotide triphosphate hydrolases"/>
    <property type="match status" value="2"/>
</dbReference>
<protein>
    <submittedName>
        <fullName evidence="13">Uncharacterized protein</fullName>
    </submittedName>
</protein>
<feature type="domain" description="ABC transporter" evidence="11">
    <location>
        <begin position="450"/>
        <end position="679"/>
    </location>
</feature>
<dbReference type="InterPro" id="IPR027417">
    <property type="entry name" value="P-loop_NTPase"/>
</dbReference>
<feature type="region of interest" description="Disordered" evidence="9">
    <location>
        <begin position="678"/>
        <end position="710"/>
    </location>
</feature>
<keyword evidence="5" id="KW-0547">Nucleotide-binding</keyword>
<evidence type="ECO:0000256" key="3">
    <source>
        <dbReference type="ARBA" id="ARBA00022448"/>
    </source>
</evidence>
<dbReference type="Pfam" id="PF00005">
    <property type="entry name" value="ABC_tran"/>
    <property type="match status" value="2"/>
</dbReference>
<dbReference type="SUPFAM" id="SSF52540">
    <property type="entry name" value="P-loop containing nucleoside triphosphate hydrolases"/>
    <property type="match status" value="2"/>
</dbReference>
<feature type="transmembrane region" description="Helical" evidence="10">
    <location>
        <begin position="978"/>
        <end position="997"/>
    </location>
</feature>
<evidence type="ECO:0000256" key="6">
    <source>
        <dbReference type="ARBA" id="ARBA00022840"/>
    </source>
</evidence>
<comment type="subcellular location">
    <subcellularLocation>
        <location evidence="1">Membrane</location>
        <topology evidence="1">Multi-pass membrane protein</topology>
    </subcellularLocation>
</comment>
<keyword evidence="4 10" id="KW-0812">Transmembrane</keyword>
<feature type="transmembrane region" description="Helical" evidence="10">
    <location>
        <begin position="744"/>
        <end position="773"/>
    </location>
</feature>
<accession>A0ABN9W8F6</accession>
<evidence type="ECO:0000256" key="5">
    <source>
        <dbReference type="ARBA" id="ARBA00022741"/>
    </source>
</evidence>
<reference evidence="13" key="1">
    <citation type="submission" date="2023-10" db="EMBL/GenBank/DDBJ databases">
        <authorList>
            <person name="Chen Y."/>
            <person name="Shah S."/>
            <person name="Dougan E. K."/>
            <person name="Thang M."/>
            <person name="Chan C."/>
        </authorList>
    </citation>
    <scope>NUCLEOTIDE SEQUENCE [LARGE SCALE GENOMIC DNA]</scope>
</reference>
<dbReference type="InterPro" id="IPR050173">
    <property type="entry name" value="ABC_transporter_C-like"/>
</dbReference>
<evidence type="ECO:0000256" key="1">
    <source>
        <dbReference type="ARBA" id="ARBA00004141"/>
    </source>
</evidence>
<keyword evidence="8 10" id="KW-0472">Membrane</keyword>
<dbReference type="PROSITE" id="PS50893">
    <property type="entry name" value="ABC_TRANSPORTER_2"/>
    <property type="match status" value="2"/>
</dbReference>
<keyword evidence="14" id="KW-1185">Reference proteome</keyword>
<feature type="transmembrane region" description="Helical" evidence="10">
    <location>
        <begin position="888"/>
        <end position="907"/>
    </location>
</feature>
<dbReference type="PROSITE" id="PS50929">
    <property type="entry name" value="ABC_TM1F"/>
    <property type="match status" value="2"/>
</dbReference>
<dbReference type="InterPro" id="IPR003439">
    <property type="entry name" value="ABC_transporter-like_ATP-bd"/>
</dbReference>
<feature type="transmembrane region" description="Helical" evidence="10">
    <location>
        <begin position="266"/>
        <end position="292"/>
    </location>
</feature>
<feature type="domain" description="ABC transporter" evidence="11">
    <location>
        <begin position="1190"/>
        <end position="1421"/>
    </location>
</feature>
<dbReference type="PANTHER" id="PTHR24223">
    <property type="entry name" value="ATP-BINDING CASSETTE SUB-FAMILY C"/>
    <property type="match status" value="1"/>
</dbReference>
<keyword evidence="7 10" id="KW-1133">Transmembrane helix</keyword>
<feature type="transmembrane region" description="Helical" evidence="10">
    <location>
        <begin position="860"/>
        <end position="882"/>
    </location>
</feature>
<name>A0ABN9W8F6_9DINO</name>
<evidence type="ECO:0000256" key="2">
    <source>
        <dbReference type="ARBA" id="ARBA00009726"/>
    </source>
</evidence>
<dbReference type="PANTHER" id="PTHR24223:SF456">
    <property type="entry name" value="MULTIDRUG RESISTANCE-ASSOCIATED PROTEIN LETHAL(2)03659"/>
    <property type="match status" value="1"/>
</dbReference>